<sequence length="116" mass="12736">MPLAACHALPETAIPSLRSCGLYPRKKKTLIEIYWGTPLSLVTSPEGDVQKFGTIEKARHWLHRKWPVSDDARQRALETIEAAMDCMAPVGEARKAFMMAAKTAGFLPVVASQTVA</sequence>
<dbReference type="AlphaFoldDB" id="A0A291G8S1"/>
<evidence type="ECO:0000313" key="1">
    <source>
        <dbReference type="EMBL" id="ATG46452.1"/>
    </source>
</evidence>
<gene>
    <name evidence="1" type="ORF">CEW89_02060</name>
</gene>
<dbReference type="Pfam" id="PF06169">
    <property type="entry name" value="DUF982"/>
    <property type="match status" value="1"/>
</dbReference>
<dbReference type="OrthoDB" id="7864549at2"/>
<protein>
    <recommendedName>
        <fullName evidence="3">DUF982 domain-containing protein</fullName>
    </recommendedName>
</protein>
<dbReference type="InterPro" id="IPR010385">
    <property type="entry name" value="DUF982"/>
</dbReference>
<name>A0A291G8S1_9RHOB</name>
<proteinExistence type="predicted"/>
<dbReference type="Gene3D" id="6.10.250.730">
    <property type="match status" value="1"/>
</dbReference>
<dbReference type="KEGG" id="ceh:CEW89_02060"/>
<dbReference type="EMBL" id="CP022196">
    <property type="protein sequence ID" value="ATG46452.1"/>
    <property type="molecule type" value="Genomic_DNA"/>
</dbReference>
<evidence type="ECO:0000313" key="2">
    <source>
        <dbReference type="Proteomes" id="UP000217935"/>
    </source>
</evidence>
<dbReference type="Proteomes" id="UP000217935">
    <property type="component" value="Chromosome"/>
</dbReference>
<keyword evidence="2" id="KW-1185">Reference proteome</keyword>
<reference evidence="1 2" key="1">
    <citation type="submission" date="2017-06" db="EMBL/GenBank/DDBJ databases">
        <title>Celeribacter sp. TSPH2 complete genome sequence.</title>
        <authorList>
            <person name="Woo J.-H."/>
            <person name="Kim H.-S."/>
        </authorList>
    </citation>
    <scope>NUCLEOTIDE SEQUENCE [LARGE SCALE GENOMIC DNA]</scope>
    <source>
        <strain evidence="1 2">TSPH2</strain>
    </source>
</reference>
<evidence type="ECO:0008006" key="3">
    <source>
        <dbReference type="Google" id="ProtNLM"/>
    </source>
</evidence>
<accession>A0A291G8S1</accession>
<organism evidence="1 2">
    <name type="scientific">Celeribacter ethanolicus</name>
    <dbReference type="NCBI Taxonomy" id="1758178"/>
    <lineage>
        <taxon>Bacteria</taxon>
        <taxon>Pseudomonadati</taxon>
        <taxon>Pseudomonadota</taxon>
        <taxon>Alphaproteobacteria</taxon>
        <taxon>Rhodobacterales</taxon>
        <taxon>Roseobacteraceae</taxon>
        <taxon>Celeribacter</taxon>
    </lineage>
</organism>